<proteinExistence type="predicted"/>
<dbReference type="SUPFAM" id="SSF47240">
    <property type="entry name" value="Ferritin-like"/>
    <property type="match status" value="1"/>
</dbReference>
<dbReference type="RefSeq" id="WP_207165209.1">
    <property type="nucleotide sequence ID" value="NZ_CP071382.1"/>
</dbReference>
<dbReference type="EMBL" id="CP071382">
    <property type="protein sequence ID" value="QSV47194.1"/>
    <property type="molecule type" value="Genomic_DNA"/>
</dbReference>
<name>A0ABX7Q757_9BACT</name>
<sequence>MTVYSETYEAGAVEPDADLIRLINEAISLELNVARLYALFQDLFPEDAEFWQLLSQEEENHALLLKIGRKHYAPNDIFPLEILPGSLAPLIEQNRELERLIDDFEILPPLRGDAFRLAVALEEAAGEIHFQRGMAGEARTEALKVFQTLNNNDRDHADRIRRYMEEQGIGQSP</sequence>
<dbReference type="Proteomes" id="UP000663651">
    <property type="component" value="Chromosome"/>
</dbReference>
<evidence type="ECO:0000313" key="2">
    <source>
        <dbReference type="Proteomes" id="UP000663651"/>
    </source>
</evidence>
<dbReference type="InterPro" id="IPR009078">
    <property type="entry name" value="Ferritin-like_SF"/>
</dbReference>
<dbReference type="Gene3D" id="1.20.1260.10">
    <property type="match status" value="1"/>
</dbReference>
<protein>
    <recommendedName>
        <fullName evidence="3">Rubrerythrin diiron-binding domain-containing protein</fullName>
    </recommendedName>
</protein>
<evidence type="ECO:0008006" key="3">
    <source>
        <dbReference type="Google" id="ProtNLM"/>
    </source>
</evidence>
<reference evidence="1 2" key="1">
    <citation type="submission" date="2021-03" db="EMBL/GenBank/DDBJ databases">
        <title>Geobacter metallireducens gen. nov. sp. nov., a microorganism capable of coupling the complete oxidation of organic compounds to the reduction of iron and other metals.</title>
        <authorList>
            <person name="Li Y."/>
        </authorList>
    </citation>
    <scope>NUCLEOTIDE SEQUENCE [LARGE SCALE GENOMIC DNA]</scope>
    <source>
        <strain evidence="1 2">Jerry-YX</strain>
    </source>
</reference>
<accession>A0ABX7Q757</accession>
<keyword evidence="2" id="KW-1185">Reference proteome</keyword>
<dbReference type="InterPro" id="IPR012347">
    <property type="entry name" value="Ferritin-like"/>
</dbReference>
<gene>
    <name evidence="1" type="ORF">JZM60_08025</name>
</gene>
<organism evidence="1 2">
    <name type="scientific">Geobacter benzoatilyticus</name>
    <dbReference type="NCBI Taxonomy" id="2815309"/>
    <lineage>
        <taxon>Bacteria</taxon>
        <taxon>Pseudomonadati</taxon>
        <taxon>Thermodesulfobacteriota</taxon>
        <taxon>Desulfuromonadia</taxon>
        <taxon>Geobacterales</taxon>
        <taxon>Geobacteraceae</taxon>
        <taxon>Geobacter</taxon>
    </lineage>
</organism>
<evidence type="ECO:0000313" key="1">
    <source>
        <dbReference type="EMBL" id="QSV47194.1"/>
    </source>
</evidence>